<name>A0ABU9CNT0_9BURK</name>
<feature type="transmembrane region" description="Helical" evidence="7">
    <location>
        <begin position="226"/>
        <end position="247"/>
    </location>
</feature>
<accession>A0ABU9CNT0</accession>
<evidence type="ECO:0000256" key="4">
    <source>
        <dbReference type="ARBA" id="ARBA00022692"/>
    </source>
</evidence>
<dbReference type="PANTHER" id="PTHR30213:SF0">
    <property type="entry name" value="UPF0761 MEMBRANE PROTEIN YIHY"/>
    <property type="match status" value="1"/>
</dbReference>
<dbReference type="Pfam" id="PF03631">
    <property type="entry name" value="Virul_fac_BrkB"/>
    <property type="match status" value="1"/>
</dbReference>
<keyword evidence="9" id="KW-1185">Reference proteome</keyword>
<evidence type="ECO:0000256" key="6">
    <source>
        <dbReference type="ARBA" id="ARBA00023136"/>
    </source>
</evidence>
<keyword evidence="5 7" id="KW-1133">Transmembrane helix</keyword>
<sequence length="409" mass="44344">MTSLPRPAAAGRQRLALLAHALRHWPWVDTLRTLRLRFRDDRLGLTAGSLTFTTLIGLVPLMTVMLAVFSAFPMFSRFQSALQQYFLQSLVPDTIARPVLQALTQFAAKASKVGSVGLLVFLVTALMLVFTIDRTLNAIWRVPKPRPLAQRVLVYWAALTLGPLVLGASLSLTSYAISASRGVVNALPGGLELLLDALQFVLLAAAMGGLFRFVPNVHVRWGHAAAGGVFVAVGIELAKAGLAWYVGRVPTYSAVYGAFATVPILLLWIYLGWVIVLLGAVIAAYAPTLTIHAPRRPDRPGEPFALALTLLRRLLQAQREGGSGLRGLELATQVQTDPLQVNQVLETLRSLDWCGLLDEAGDPRWVLLVVPERTPALPLVDALLLGEAEASLAFRHQAGLAQMRLADLL</sequence>
<evidence type="ECO:0000256" key="7">
    <source>
        <dbReference type="HAMAP-Rule" id="MF_00672"/>
    </source>
</evidence>
<keyword evidence="2 7" id="KW-1003">Cell membrane</keyword>
<evidence type="ECO:0000313" key="8">
    <source>
        <dbReference type="EMBL" id="MEK8052384.1"/>
    </source>
</evidence>
<comment type="similarity">
    <text evidence="7">Belongs to the UPF0761 family.</text>
</comment>
<keyword evidence="6 7" id="KW-0472">Membrane</keyword>
<evidence type="ECO:0000256" key="5">
    <source>
        <dbReference type="ARBA" id="ARBA00022989"/>
    </source>
</evidence>
<protein>
    <recommendedName>
        <fullName evidence="7">UPF0761 membrane protein AACH10_19180</fullName>
    </recommendedName>
</protein>
<dbReference type="InterPro" id="IPR023679">
    <property type="entry name" value="UPF0761_bac"/>
</dbReference>
<keyword evidence="4 7" id="KW-0812">Transmembrane</keyword>
<comment type="caution">
    <text evidence="8">The sequence shown here is derived from an EMBL/GenBank/DDBJ whole genome shotgun (WGS) entry which is preliminary data.</text>
</comment>
<evidence type="ECO:0000256" key="3">
    <source>
        <dbReference type="ARBA" id="ARBA00022519"/>
    </source>
</evidence>
<dbReference type="RefSeq" id="WP_341412094.1">
    <property type="nucleotide sequence ID" value="NZ_JBBUTH010000009.1"/>
</dbReference>
<feature type="transmembrane region" description="Helical" evidence="7">
    <location>
        <begin position="113"/>
        <end position="132"/>
    </location>
</feature>
<keyword evidence="3" id="KW-0997">Cell inner membrane</keyword>
<dbReference type="PANTHER" id="PTHR30213">
    <property type="entry name" value="INNER MEMBRANE PROTEIN YHJD"/>
    <property type="match status" value="1"/>
</dbReference>
<evidence type="ECO:0000256" key="2">
    <source>
        <dbReference type="ARBA" id="ARBA00022475"/>
    </source>
</evidence>
<feature type="transmembrane region" description="Helical" evidence="7">
    <location>
        <begin position="197"/>
        <end position="214"/>
    </location>
</feature>
<dbReference type="HAMAP" id="MF_00672">
    <property type="entry name" value="UPF0761"/>
    <property type="match status" value="1"/>
</dbReference>
<proteinExistence type="inferred from homology"/>
<evidence type="ECO:0000313" key="9">
    <source>
        <dbReference type="Proteomes" id="UP001365405"/>
    </source>
</evidence>
<feature type="transmembrane region" description="Helical" evidence="7">
    <location>
        <begin position="267"/>
        <end position="286"/>
    </location>
</feature>
<evidence type="ECO:0000256" key="1">
    <source>
        <dbReference type="ARBA" id="ARBA00004651"/>
    </source>
</evidence>
<comment type="subcellular location">
    <subcellularLocation>
        <location evidence="1 7">Cell membrane</location>
        <topology evidence="1 7">Multi-pass membrane protein</topology>
    </subcellularLocation>
</comment>
<dbReference type="NCBIfam" id="TIGR00765">
    <property type="entry name" value="yihY_not_rbn"/>
    <property type="match status" value="1"/>
</dbReference>
<gene>
    <name evidence="8" type="ORF">AACH10_19180</name>
</gene>
<reference evidence="8 9" key="1">
    <citation type="submission" date="2024-04" db="EMBL/GenBank/DDBJ databases">
        <title>Novel species of the genus Ideonella isolated from streams.</title>
        <authorList>
            <person name="Lu H."/>
        </authorList>
    </citation>
    <scope>NUCLEOTIDE SEQUENCE [LARGE SCALE GENOMIC DNA]</scope>
    <source>
        <strain evidence="8 9">DXS22W</strain>
    </source>
</reference>
<dbReference type="InterPro" id="IPR017039">
    <property type="entry name" value="Virul_fac_BrkB"/>
</dbReference>
<organism evidence="8 9">
    <name type="scientific">Pseudaquabacterium inlustre</name>
    <dbReference type="NCBI Taxonomy" id="2984192"/>
    <lineage>
        <taxon>Bacteria</taxon>
        <taxon>Pseudomonadati</taxon>
        <taxon>Pseudomonadota</taxon>
        <taxon>Betaproteobacteria</taxon>
        <taxon>Burkholderiales</taxon>
        <taxon>Sphaerotilaceae</taxon>
        <taxon>Pseudaquabacterium</taxon>
    </lineage>
</organism>
<dbReference type="Proteomes" id="UP001365405">
    <property type="component" value="Unassembled WGS sequence"/>
</dbReference>
<dbReference type="EMBL" id="JBBUTH010000009">
    <property type="protein sequence ID" value="MEK8052384.1"/>
    <property type="molecule type" value="Genomic_DNA"/>
</dbReference>
<feature type="transmembrane region" description="Helical" evidence="7">
    <location>
        <begin position="43"/>
        <end position="72"/>
    </location>
</feature>
<feature type="transmembrane region" description="Helical" evidence="7">
    <location>
        <begin position="153"/>
        <end position="177"/>
    </location>
</feature>